<comment type="pathway">
    <text evidence="2">Protein modification; protein ubiquitination.</text>
</comment>
<evidence type="ECO:0000256" key="13">
    <source>
        <dbReference type="ARBA" id="ARBA00046288"/>
    </source>
</evidence>
<dbReference type="GO" id="GO:0005737">
    <property type="term" value="C:cytoplasm"/>
    <property type="evidence" value="ECO:0007669"/>
    <property type="project" value="UniProtKB-ARBA"/>
</dbReference>
<keyword evidence="8" id="KW-0863">Zinc-finger</keyword>
<keyword evidence="5 15" id="KW-0812">Transmembrane</keyword>
<dbReference type="FunFam" id="3.50.30.30:FF:000026">
    <property type="entry name" value="E3 ubiquitin-protein ligase RNF13"/>
    <property type="match status" value="1"/>
</dbReference>
<keyword evidence="12" id="KW-0325">Glycoprotein</keyword>
<dbReference type="GO" id="GO:0008270">
    <property type="term" value="F:zinc ion binding"/>
    <property type="evidence" value="ECO:0007669"/>
    <property type="project" value="UniProtKB-KW"/>
</dbReference>
<dbReference type="OMA" id="SHAYHAK"/>
<dbReference type="Gene3D" id="3.30.40.10">
    <property type="entry name" value="Zinc/RING finger domain, C3HC4 (zinc finger)"/>
    <property type="match status" value="1"/>
</dbReference>
<keyword evidence="11 15" id="KW-0472">Membrane</keyword>
<comment type="subcellular location">
    <subcellularLocation>
        <location evidence="13">Endomembrane system</location>
        <topology evidence="13">Single-pass type I membrane protein</topology>
    </subcellularLocation>
</comment>
<feature type="chain" id="PRO_5034927769" description="RING-type E3 ubiquitin transferase" evidence="16">
    <location>
        <begin position="31"/>
        <end position="420"/>
    </location>
</feature>
<dbReference type="Proteomes" id="UP000694545">
    <property type="component" value="Unplaced"/>
</dbReference>
<feature type="region of interest" description="Disordered" evidence="14">
    <location>
        <begin position="320"/>
        <end position="420"/>
    </location>
</feature>
<feature type="domain" description="RING-type" evidence="18">
    <location>
        <begin position="233"/>
        <end position="253"/>
    </location>
</feature>
<accession>A0A8D2LHG8</accession>
<keyword evidence="7 16" id="KW-0732">Signal</keyword>
<evidence type="ECO:0000313" key="19">
    <source>
        <dbReference type="Ensembl" id="ENSVKKP00000022151.1"/>
    </source>
</evidence>
<protein>
    <recommendedName>
        <fullName evidence="3">RING-type E3 ubiquitin transferase</fullName>
        <ecNumber evidence="3">2.3.2.27</ecNumber>
    </recommendedName>
</protein>
<dbReference type="InterPro" id="IPR001841">
    <property type="entry name" value="Znf_RING"/>
</dbReference>
<feature type="transmembrane region" description="Helical" evidence="15">
    <location>
        <begin position="173"/>
        <end position="200"/>
    </location>
</feature>
<dbReference type="Ensembl" id="ENSVKKT00000022701.1">
    <property type="protein sequence ID" value="ENSVKKP00000022151.1"/>
    <property type="gene ID" value="ENSVKKG00000014785.1"/>
</dbReference>
<evidence type="ECO:0000256" key="1">
    <source>
        <dbReference type="ARBA" id="ARBA00000900"/>
    </source>
</evidence>
<evidence type="ECO:0000256" key="5">
    <source>
        <dbReference type="ARBA" id="ARBA00022692"/>
    </source>
</evidence>
<evidence type="ECO:0000256" key="10">
    <source>
        <dbReference type="ARBA" id="ARBA00022989"/>
    </source>
</evidence>
<keyword evidence="6" id="KW-0479">Metal-binding</keyword>
<keyword evidence="20" id="KW-1185">Reference proteome</keyword>
<dbReference type="InterPro" id="IPR013083">
    <property type="entry name" value="Znf_RING/FYVE/PHD"/>
</dbReference>
<dbReference type="InterPro" id="IPR051653">
    <property type="entry name" value="E3_ligase_sorting_rcpt"/>
</dbReference>
<dbReference type="EC" id="2.3.2.27" evidence="3"/>
<reference evidence="19" key="2">
    <citation type="submission" date="2025-09" db="UniProtKB">
        <authorList>
            <consortium name="Ensembl"/>
        </authorList>
    </citation>
    <scope>IDENTIFICATION</scope>
</reference>
<evidence type="ECO:0000259" key="18">
    <source>
        <dbReference type="Pfam" id="PF17123"/>
    </source>
</evidence>
<keyword evidence="9" id="KW-0862">Zinc</keyword>
<keyword evidence="4" id="KW-0808">Transferase</keyword>
<dbReference type="Pfam" id="PF02225">
    <property type="entry name" value="PA"/>
    <property type="match status" value="1"/>
</dbReference>
<dbReference type="CDD" id="cd02123">
    <property type="entry name" value="PA_C_RZF_like"/>
    <property type="match status" value="1"/>
</dbReference>
<evidence type="ECO:0000256" key="15">
    <source>
        <dbReference type="SAM" id="Phobius"/>
    </source>
</evidence>
<evidence type="ECO:0000256" key="4">
    <source>
        <dbReference type="ARBA" id="ARBA00022679"/>
    </source>
</evidence>
<dbReference type="InterPro" id="IPR046450">
    <property type="entry name" value="PA_dom_sf"/>
</dbReference>
<evidence type="ECO:0000256" key="16">
    <source>
        <dbReference type="SAM" id="SignalP"/>
    </source>
</evidence>
<dbReference type="Pfam" id="PF17123">
    <property type="entry name" value="zf-RING_11"/>
    <property type="match status" value="1"/>
</dbReference>
<dbReference type="Gene3D" id="3.50.30.30">
    <property type="match status" value="1"/>
</dbReference>
<name>A0A8D2LHG8_VARKO</name>
<proteinExistence type="predicted"/>
<dbReference type="InterPro" id="IPR003137">
    <property type="entry name" value="PA_domain"/>
</dbReference>
<reference evidence="19" key="1">
    <citation type="submission" date="2025-08" db="UniProtKB">
        <authorList>
            <consortium name="Ensembl"/>
        </authorList>
    </citation>
    <scope>IDENTIFICATION</scope>
</reference>
<dbReference type="GO" id="GO:0012505">
    <property type="term" value="C:endomembrane system"/>
    <property type="evidence" value="ECO:0007669"/>
    <property type="project" value="UniProtKB-SubCell"/>
</dbReference>
<evidence type="ECO:0000256" key="8">
    <source>
        <dbReference type="ARBA" id="ARBA00022771"/>
    </source>
</evidence>
<keyword evidence="10 15" id="KW-1133">Transmembrane helix</keyword>
<dbReference type="PANTHER" id="PTHR47168">
    <property type="entry name" value="RING ZINC FINGER DOMAIN SUPERFAMILY PROTEIN-RELATED"/>
    <property type="match status" value="1"/>
</dbReference>
<evidence type="ECO:0000256" key="6">
    <source>
        <dbReference type="ARBA" id="ARBA00022723"/>
    </source>
</evidence>
<dbReference type="InterPro" id="IPR044744">
    <property type="entry name" value="ZNRF4/RNF13/RNF167_PA"/>
</dbReference>
<evidence type="ECO:0000256" key="9">
    <source>
        <dbReference type="ARBA" id="ARBA00022833"/>
    </source>
</evidence>
<evidence type="ECO:0000256" key="12">
    <source>
        <dbReference type="ARBA" id="ARBA00023180"/>
    </source>
</evidence>
<dbReference type="PANTHER" id="PTHR47168:SF1">
    <property type="entry name" value="OS02G0798600 PROTEIN"/>
    <property type="match status" value="1"/>
</dbReference>
<dbReference type="SUPFAM" id="SSF57850">
    <property type="entry name" value="RING/U-box"/>
    <property type="match status" value="2"/>
</dbReference>
<evidence type="ECO:0000256" key="3">
    <source>
        <dbReference type="ARBA" id="ARBA00012483"/>
    </source>
</evidence>
<evidence type="ECO:0000256" key="7">
    <source>
        <dbReference type="ARBA" id="ARBA00022729"/>
    </source>
</evidence>
<dbReference type="PROSITE" id="PS51257">
    <property type="entry name" value="PROKAR_LIPOPROTEIN"/>
    <property type="match status" value="1"/>
</dbReference>
<evidence type="ECO:0000256" key="2">
    <source>
        <dbReference type="ARBA" id="ARBA00004906"/>
    </source>
</evidence>
<evidence type="ECO:0000313" key="20">
    <source>
        <dbReference type="Proteomes" id="UP000694545"/>
    </source>
</evidence>
<evidence type="ECO:0000256" key="14">
    <source>
        <dbReference type="SAM" id="MobiDB-lite"/>
    </source>
</evidence>
<organism evidence="19 20">
    <name type="scientific">Varanus komodoensis</name>
    <name type="common">Komodo dragon</name>
    <dbReference type="NCBI Taxonomy" id="61221"/>
    <lineage>
        <taxon>Eukaryota</taxon>
        <taxon>Metazoa</taxon>
        <taxon>Chordata</taxon>
        <taxon>Craniata</taxon>
        <taxon>Vertebrata</taxon>
        <taxon>Euteleostomi</taxon>
        <taxon>Lepidosauria</taxon>
        <taxon>Squamata</taxon>
        <taxon>Bifurcata</taxon>
        <taxon>Unidentata</taxon>
        <taxon>Episquamata</taxon>
        <taxon>Toxicofera</taxon>
        <taxon>Anguimorpha</taxon>
        <taxon>Paleoanguimorpha</taxon>
        <taxon>Varanoidea</taxon>
        <taxon>Varanidae</taxon>
        <taxon>Varanus</taxon>
    </lineage>
</organism>
<comment type="catalytic activity">
    <reaction evidence="1">
        <text>S-ubiquitinyl-[E2 ubiquitin-conjugating enzyme]-L-cysteine + [acceptor protein]-L-lysine = [E2 ubiquitin-conjugating enzyme]-L-cysteine + N(6)-ubiquitinyl-[acceptor protein]-L-lysine.</text>
        <dbReference type="EC" id="2.3.2.27"/>
    </reaction>
</comment>
<feature type="signal peptide" evidence="16">
    <location>
        <begin position="1"/>
        <end position="30"/>
    </location>
</feature>
<feature type="domain" description="PA" evidence="17">
    <location>
        <begin position="61"/>
        <end position="149"/>
    </location>
</feature>
<dbReference type="SUPFAM" id="SSF52025">
    <property type="entry name" value="PA domain"/>
    <property type="match status" value="1"/>
</dbReference>
<evidence type="ECO:0000256" key="11">
    <source>
        <dbReference type="ARBA" id="ARBA00023136"/>
    </source>
</evidence>
<dbReference type="GO" id="GO:0061630">
    <property type="term" value="F:ubiquitin protein ligase activity"/>
    <property type="evidence" value="ECO:0007669"/>
    <property type="project" value="UniProtKB-EC"/>
</dbReference>
<dbReference type="AlphaFoldDB" id="A0A8D2LHG8"/>
<evidence type="ECO:0000259" key="17">
    <source>
        <dbReference type="Pfam" id="PF02225"/>
    </source>
</evidence>
<sequence length="420" mass="45433">MARARHPFPAAATAPLLLACLLAELPATKGYVRAVSDHNTSMEFSDLPAMFGSALPREGLEGFLVEAKPAHACQPVEAPPSNRSVFVALIRRFNCSFDVKVFHAQQAGYAAAIVRNVGSDSLLSMVCDDEKLRRRITIPSVFIGETAAAYLRSLFTYERGGRVALVPAFIFPLGYYLIPFTGVVGIVIVVMCTILIVRCVQHRKRMRRNRLSKEQLKKIPVHKYKKGDEYDVCAICLEEYEDGDRLRILPCSHGRAPGAPVLGGQGPEPLARLLRWGGRARRCGAEGMLGLLFSPWPAAYHCKCVDPWLTQTKRTCPVCKQRAVRSPEDSDSEGEGGAGRATPSRDEGDGDGGGPPEPEEAEGDSERTPLLRCSPAVPPGPPSFGSMAPCPPSSPLSLSEEGGQGQPSPRAEHPWSPLVA</sequence>